<protein>
    <recommendedName>
        <fullName evidence="7">MYND-type domain-containing protein</fullName>
    </recommendedName>
</protein>
<feature type="region of interest" description="Disordered" evidence="6">
    <location>
        <begin position="555"/>
        <end position="583"/>
    </location>
</feature>
<feature type="compositionally biased region" description="Basic and acidic residues" evidence="6">
    <location>
        <begin position="879"/>
        <end position="888"/>
    </location>
</feature>
<evidence type="ECO:0000256" key="5">
    <source>
        <dbReference type="SAM" id="Coils"/>
    </source>
</evidence>
<feature type="region of interest" description="Disordered" evidence="6">
    <location>
        <begin position="500"/>
        <end position="543"/>
    </location>
</feature>
<evidence type="ECO:0000256" key="6">
    <source>
        <dbReference type="SAM" id="MobiDB-lite"/>
    </source>
</evidence>
<dbReference type="GO" id="GO:0008270">
    <property type="term" value="F:zinc ion binding"/>
    <property type="evidence" value="ECO:0007669"/>
    <property type="project" value="UniProtKB-KW"/>
</dbReference>
<reference evidence="8 9" key="1">
    <citation type="submission" date="2013-05" db="EMBL/GenBank/DDBJ databases">
        <title>Draft genome of the parasitic nematode Anyclostoma ceylanicum.</title>
        <authorList>
            <person name="Mitreva M."/>
        </authorList>
    </citation>
    <scope>NUCLEOTIDE SEQUENCE [LARGE SCALE GENOMIC DNA]</scope>
</reference>
<dbReference type="InterPro" id="IPR058586">
    <property type="entry name" value="Ajm-1"/>
</dbReference>
<dbReference type="Pfam" id="PF26649">
    <property type="entry name" value="Ajm-1"/>
    <property type="match status" value="1"/>
</dbReference>
<dbReference type="PROSITE" id="PS50865">
    <property type="entry name" value="ZF_MYND_2"/>
    <property type="match status" value="1"/>
</dbReference>
<keyword evidence="3" id="KW-0862">Zinc</keyword>
<dbReference type="EMBL" id="KE124798">
    <property type="protein sequence ID" value="EPB79214.1"/>
    <property type="molecule type" value="Genomic_DNA"/>
</dbReference>
<dbReference type="PANTHER" id="PTHR21517">
    <property type="entry name" value="APICAL JUNCTION COMPONENT 1 HOMOLOG"/>
    <property type="match status" value="1"/>
</dbReference>
<name>A0A0D6M4Z4_9BILA</name>
<keyword evidence="9" id="KW-1185">Reference proteome</keyword>
<dbReference type="InterPro" id="IPR002893">
    <property type="entry name" value="Znf_MYND"/>
</dbReference>
<feature type="region of interest" description="Disordered" evidence="6">
    <location>
        <begin position="69"/>
        <end position="96"/>
    </location>
</feature>
<gene>
    <name evidence="8" type="ORF">ANCCEY_01741</name>
</gene>
<feature type="region of interest" description="Disordered" evidence="6">
    <location>
        <begin position="346"/>
        <end position="368"/>
    </location>
</feature>
<accession>A0A0D6M4Z4</accession>
<feature type="compositionally biased region" description="Basic and acidic residues" evidence="6">
    <location>
        <begin position="852"/>
        <end position="870"/>
    </location>
</feature>
<organism evidence="8 9">
    <name type="scientific">Ancylostoma ceylanicum</name>
    <dbReference type="NCBI Taxonomy" id="53326"/>
    <lineage>
        <taxon>Eukaryota</taxon>
        <taxon>Metazoa</taxon>
        <taxon>Ecdysozoa</taxon>
        <taxon>Nematoda</taxon>
        <taxon>Chromadorea</taxon>
        <taxon>Rhabditida</taxon>
        <taxon>Rhabditina</taxon>
        <taxon>Rhabditomorpha</taxon>
        <taxon>Strongyloidea</taxon>
        <taxon>Ancylostomatidae</taxon>
        <taxon>Ancylostomatinae</taxon>
        <taxon>Ancylostoma</taxon>
    </lineage>
</organism>
<feature type="region of interest" description="Disordered" evidence="6">
    <location>
        <begin position="841"/>
        <end position="917"/>
    </location>
</feature>
<keyword evidence="2 4" id="KW-0863">Zinc-finger</keyword>
<evidence type="ECO:0000256" key="3">
    <source>
        <dbReference type="ARBA" id="ARBA00022833"/>
    </source>
</evidence>
<dbReference type="InterPro" id="IPR038825">
    <property type="entry name" value="Apical_junction"/>
</dbReference>
<proteinExistence type="predicted"/>
<dbReference type="GO" id="GO:0043296">
    <property type="term" value="C:apical junction complex"/>
    <property type="evidence" value="ECO:0007669"/>
    <property type="project" value="TreeGrafter"/>
</dbReference>
<keyword evidence="1" id="KW-0479">Metal-binding</keyword>
<dbReference type="Proteomes" id="UP000054495">
    <property type="component" value="Unassembled WGS sequence"/>
</dbReference>
<feature type="region of interest" description="Disordered" evidence="6">
    <location>
        <begin position="406"/>
        <end position="426"/>
    </location>
</feature>
<dbReference type="SUPFAM" id="SSF144232">
    <property type="entry name" value="HIT/MYND zinc finger-like"/>
    <property type="match status" value="1"/>
</dbReference>
<feature type="domain" description="MYND-type" evidence="7">
    <location>
        <begin position="1178"/>
        <end position="1221"/>
    </location>
</feature>
<keyword evidence="5" id="KW-0175">Coiled coil</keyword>
<dbReference type="PANTHER" id="PTHR21517:SF3">
    <property type="entry name" value="APICAL JUNCTION COMPONENT 1 HOMOLOG"/>
    <property type="match status" value="1"/>
</dbReference>
<evidence type="ECO:0000256" key="4">
    <source>
        <dbReference type="PROSITE-ProRule" id="PRU00134"/>
    </source>
</evidence>
<dbReference type="Gene3D" id="6.10.140.2220">
    <property type="match status" value="1"/>
</dbReference>
<feature type="coiled-coil region" evidence="5">
    <location>
        <begin position="993"/>
        <end position="1020"/>
    </location>
</feature>
<dbReference type="GO" id="GO:0005886">
    <property type="term" value="C:plasma membrane"/>
    <property type="evidence" value="ECO:0007669"/>
    <property type="project" value="TreeGrafter"/>
</dbReference>
<evidence type="ECO:0000256" key="2">
    <source>
        <dbReference type="ARBA" id="ARBA00022771"/>
    </source>
</evidence>
<feature type="compositionally biased region" description="Basic and acidic residues" evidence="6">
    <location>
        <begin position="908"/>
        <end position="917"/>
    </location>
</feature>
<feature type="region of interest" description="Disordered" evidence="6">
    <location>
        <begin position="1"/>
        <end position="32"/>
    </location>
</feature>
<evidence type="ECO:0000259" key="7">
    <source>
        <dbReference type="PROSITE" id="PS50865"/>
    </source>
</evidence>
<evidence type="ECO:0000256" key="1">
    <source>
        <dbReference type="ARBA" id="ARBA00022723"/>
    </source>
</evidence>
<feature type="compositionally biased region" description="Basic and acidic residues" evidence="6">
    <location>
        <begin position="506"/>
        <end position="543"/>
    </location>
</feature>
<feature type="compositionally biased region" description="Basic and acidic residues" evidence="6">
    <location>
        <begin position="87"/>
        <end position="96"/>
    </location>
</feature>
<evidence type="ECO:0000313" key="8">
    <source>
        <dbReference type="EMBL" id="EPB79214.1"/>
    </source>
</evidence>
<dbReference type="GO" id="GO:0045216">
    <property type="term" value="P:cell-cell junction organization"/>
    <property type="evidence" value="ECO:0007669"/>
    <property type="project" value="InterPro"/>
</dbReference>
<sequence>MHSQYPSSEQAEKPPSSATVREIPVLRSTSAAPSTVLEYNMPSLSGLHHGDVQDEYYRREVMTRTIITRSTEALSQQPPIGRSSPIETDRSSYMKYHDPNTREERTVDYKITYHRDIEEEERRIRDQQERRRKEEEDRRRREEESRRAWELRERELLERLRSDRERKQKDLENTILEKERLEKERIERGRLERERAEMQRRVEWERMENERRGLEEEELARKRRLEKERLERERAEEEKRERLRLERERENLERMRLEEERREQERLENERIERERIEREKIEIERIERIKRERIERERREREKEREELERLKKEREELERLERERRELEFKEREIIELQRREAVEREKQRLEDEAREARRREEERREADLLADIQRQAEERERLRRAQEREEKERLERIRREQQRVEMERAEAERRERERIEDERREKELLEAQLRKKEQRERERLEDLERENMLQEEEMRERARRDKERRAAAERERLRREEEEKERLGMYELERAAANRKLQRQADLEKERQREELDKKATEIMEMERRANERRELERLEEERSLAELREKERRNHEIRDRERKEAEEREAARQREDRRSRDKLDMIVRERSAKERFEQEKRRLLAEKEALSNKYHHLTSSETLQKLAKPAYFSRENISNPEITTKIERQASFIGFAATEYLYYILYSRSKSNPERGSWNRSFAPFRIFATPCLVWLSLLSNLEESFEKNKFTYEHKLDDSDPVMDRFRHSQEDMALRLRRDYRGPLLQKFHDGEFKSKTDVDSIPYGRVEPSPYVQEFERLLEETEQKYTAYRMRMSQPNLYSRSRCWSANYLETDVDTGKPELACATREVEETNLDDVHRRSGSVVDYHHESRRSKAEDNSETSHIRSRSADYLMDRRSREESAPPENELQKTLGDSSVRTSHVGDHGMRFRKSTEKLTVPNWYLENRATVRPSDIDVIAHREANLQSAHNFTRSSDLSQAPTGYGAHNRTVSAASTASRIDFPKGMFDRYKEEIEDLRRSRSSLHQVVKDQRQELRHADEMKSLSDEAISSIQSNDLKQRPLPGYTVSDVPKEWIVGEKSRIRKFNNNSRVVEVVDTFAGSSPLKGSTDAGNVAVRYGGRVTIEEVLDSIFQQTSPAALPYVDSSITQPDIPQKSEFCPGIYSGNSALMQELMKNPSDAELLLKSEQLFVRCSYCHKTRELALARLQYVTCKHCYTYYCSKECRLKNWEKHSNGCSFARINTLCKDVIMKVREDPLAQASMSKLARMSYTSKGRGSVNIRLSSPHIAQLLISSTQAYVNHGWSALSMIPQQRLLHYYTIAALVRERKEPSLVALCRRYDPREKFILSVSIIADIEHCPQTPPPETADWNHSLQGVQGAIQTPSHVAAITPASDMFGPLTLVPTNV</sequence>
<feature type="compositionally biased region" description="Polar residues" evidence="6">
    <location>
        <begin position="69"/>
        <end position="78"/>
    </location>
</feature>
<feature type="region of interest" description="Disordered" evidence="6">
    <location>
        <begin position="438"/>
        <end position="487"/>
    </location>
</feature>
<evidence type="ECO:0000313" key="9">
    <source>
        <dbReference type="Proteomes" id="UP000054495"/>
    </source>
</evidence>